<proteinExistence type="predicted"/>
<dbReference type="EMBL" id="CAADFD010000148">
    <property type="protein sequence ID" value="VFJ68622.1"/>
    <property type="molecule type" value="Genomic_DNA"/>
</dbReference>
<gene>
    <name evidence="1" type="ORF">BECKFW1821B_GA0114236_11482</name>
</gene>
<reference evidence="1" key="1">
    <citation type="submission" date="2019-02" db="EMBL/GenBank/DDBJ databases">
        <authorList>
            <person name="Gruber-Vodicka R. H."/>
            <person name="Seah K. B. B."/>
        </authorList>
    </citation>
    <scope>NUCLEOTIDE SEQUENCE</scope>
    <source>
        <strain evidence="1">BECK_BZ106</strain>
    </source>
</reference>
<dbReference type="AlphaFoldDB" id="A0A450TLP7"/>
<accession>A0A450TLP7</accession>
<organism evidence="1">
    <name type="scientific">Candidatus Kentrum sp. FW</name>
    <dbReference type="NCBI Taxonomy" id="2126338"/>
    <lineage>
        <taxon>Bacteria</taxon>
        <taxon>Pseudomonadati</taxon>
        <taxon>Pseudomonadota</taxon>
        <taxon>Gammaproteobacteria</taxon>
        <taxon>Candidatus Kentrum</taxon>
    </lineage>
</organism>
<evidence type="ECO:0000313" key="1">
    <source>
        <dbReference type="EMBL" id="VFJ68622.1"/>
    </source>
</evidence>
<name>A0A450TLP7_9GAMM</name>
<sequence>MLTRHNGSPARVGVFIPSSPSRMGHALSVPGAASPVMGYIKPFFGLGLNRRDGDGIDDIGHPTAPAKIVYRLFEPPQDRADGNGAGGALDGFISVVTRTQVREDENRGLAGHFAIGRLCSGDLGIDGGVIIGWDLPSSFPGSAF</sequence>
<protein>
    <submittedName>
        <fullName evidence="1">Uncharacterized protein</fullName>
    </submittedName>
</protein>